<evidence type="ECO:0000259" key="2">
    <source>
        <dbReference type="PROSITE" id="PS50110"/>
    </source>
</evidence>
<protein>
    <submittedName>
        <fullName evidence="3">Response regulator</fullName>
    </submittedName>
</protein>
<dbReference type="GO" id="GO:0000160">
    <property type="term" value="P:phosphorelay signal transduction system"/>
    <property type="evidence" value="ECO:0007669"/>
    <property type="project" value="InterPro"/>
</dbReference>
<dbReference type="Pfam" id="PF00072">
    <property type="entry name" value="Response_reg"/>
    <property type="match status" value="1"/>
</dbReference>
<dbReference type="EMBL" id="QNUX01000001">
    <property type="protein sequence ID" value="RBN51667.1"/>
    <property type="molecule type" value="Genomic_DNA"/>
</dbReference>
<name>A0A366B690_9FLAO</name>
<dbReference type="InterPro" id="IPR011006">
    <property type="entry name" value="CheY-like_superfamily"/>
</dbReference>
<dbReference type="AlphaFoldDB" id="A0A366B690"/>
<dbReference type="RefSeq" id="WP_113633300.1">
    <property type="nucleotide sequence ID" value="NZ_QNUX01000001.1"/>
</dbReference>
<comment type="caution">
    <text evidence="3">The sequence shown here is derived from an EMBL/GenBank/DDBJ whole genome shotgun (WGS) entry which is preliminary data.</text>
</comment>
<dbReference type="Proteomes" id="UP000253676">
    <property type="component" value="Unassembled WGS sequence"/>
</dbReference>
<feature type="domain" description="Response regulatory" evidence="2">
    <location>
        <begin position="5"/>
        <end position="128"/>
    </location>
</feature>
<dbReference type="PROSITE" id="PS50110">
    <property type="entry name" value="RESPONSE_REGULATORY"/>
    <property type="match status" value="1"/>
</dbReference>
<sequence length="140" mass="16049">MRNANILLVDNRKTTIENIKKSFLEIDSKHTLFSAENENEAWLMLDGTHKINPVPKIVLIDVNRTKKKGINLLNAIRNHPDLKSILIFVITDSDEDINKAAALNLNIAGYIPLSFESHKLNYFLSVLNDYWNIIEFSSQK</sequence>
<dbReference type="SUPFAM" id="SSF52172">
    <property type="entry name" value="CheY-like"/>
    <property type="match status" value="1"/>
</dbReference>
<feature type="modified residue" description="4-aspartylphosphate" evidence="1">
    <location>
        <position position="61"/>
    </location>
</feature>
<evidence type="ECO:0000256" key="1">
    <source>
        <dbReference type="PROSITE-ProRule" id="PRU00169"/>
    </source>
</evidence>
<organism evidence="3 4">
    <name type="scientific">Flavobacterium psychrolimnae</name>
    <dbReference type="NCBI Taxonomy" id="249351"/>
    <lineage>
        <taxon>Bacteria</taxon>
        <taxon>Pseudomonadati</taxon>
        <taxon>Bacteroidota</taxon>
        <taxon>Flavobacteriia</taxon>
        <taxon>Flavobacteriales</taxon>
        <taxon>Flavobacteriaceae</taxon>
        <taxon>Flavobacterium</taxon>
    </lineage>
</organism>
<accession>A0A366B690</accession>
<keyword evidence="4" id="KW-1185">Reference proteome</keyword>
<proteinExistence type="predicted"/>
<dbReference type="InterPro" id="IPR001789">
    <property type="entry name" value="Sig_transdc_resp-reg_receiver"/>
</dbReference>
<keyword evidence="1" id="KW-0597">Phosphoprotein</keyword>
<evidence type="ECO:0000313" key="4">
    <source>
        <dbReference type="Proteomes" id="UP000253676"/>
    </source>
</evidence>
<dbReference type="Gene3D" id="3.40.50.2300">
    <property type="match status" value="1"/>
</dbReference>
<gene>
    <name evidence="3" type="ORF">DR980_00425</name>
</gene>
<dbReference type="OrthoDB" id="7631574at2"/>
<reference evidence="3 4" key="1">
    <citation type="submission" date="2018-07" db="EMBL/GenBank/DDBJ databases">
        <title>Complete genome sequence of Flavobacterium psychrolimnae LMG 22018.</title>
        <authorList>
            <person name="Kim D.-U."/>
        </authorList>
    </citation>
    <scope>NUCLEOTIDE SEQUENCE [LARGE SCALE GENOMIC DNA]</scope>
    <source>
        <strain evidence="3 4">LMG 22018</strain>
    </source>
</reference>
<evidence type="ECO:0000313" key="3">
    <source>
        <dbReference type="EMBL" id="RBN51667.1"/>
    </source>
</evidence>